<proteinExistence type="predicted"/>
<protein>
    <submittedName>
        <fullName evidence="1">Uncharacterized protein</fullName>
    </submittedName>
</protein>
<evidence type="ECO:0000313" key="2">
    <source>
        <dbReference type="Proteomes" id="UP001162029"/>
    </source>
</evidence>
<dbReference type="GO" id="GO:0032040">
    <property type="term" value="C:small-subunit processome"/>
    <property type="evidence" value="ECO:0007669"/>
    <property type="project" value="TreeGrafter"/>
</dbReference>
<sequence length="191" mass="21077">MAALAASSSMALRFTICHRVRHCRNGLAEKGGSRKALSKDEDYRRRVELLQDSSLSSRLTFERGLDAEVVAGLEVLAADFGKLAFLQADRSVAFHAPYGHTIQRRIPKFGRDMTYHRENCEIYVAASGSDVYRINLDQAHGGVGCEDGVVEMFDSRSQQRVGSLDVAAQFTPAKSTSQLEVTALRDSMMTD</sequence>
<dbReference type="InterPro" id="IPR040382">
    <property type="entry name" value="NOL10/Enp2"/>
</dbReference>
<dbReference type="PANTHER" id="PTHR14927:SF0">
    <property type="entry name" value="NUCLEOLAR PROTEIN 10"/>
    <property type="match status" value="1"/>
</dbReference>
<dbReference type="EMBL" id="CANTFM010000230">
    <property type="protein sequence ID" value="CAI5715800.1"/>
    <property type="molecule type" value="Genomic_DNA"/>
</dbReference>
<dbReference type="PANTHER" id="PTHR14927">
    <property type="entry name" value="NUCLEOLAR PROTEIN 10"/>
    <property type="match status" value="1"/>
</dbReference>
<dbReference type="GO" id="GO:0000462">
    <property type="term" value="P:maturation of SSU-rRNA from tricistronic rRNA transcript (SSU-rRNA, 5.8S rRNA, LSU-rRNA)"/>
    <property type="evidence" value="ECO:0007669"/>
    <property type="project" value="TreeGrafter"/>
</dbReference>
<keyword evidence="2" id="KW-1185">Reference proteome</keyword>
<evidence type="ECO:0000313" key="1">
    <source>
        <dbReference type="EMBL" id="CAI5715800.1"/>
    </source>
</evidence>
<dbReference type="AlphaFoldDB" id="A0AAV0TAI5"/>
<dbReference type="GO" id="GO:0030686">
    <property type="term" value="C:90S preribosome"/>
    <property type="evidence" value="ECO:0007669"/>
    <property type="project" value="TreeGrafter"/>
</dbReference>
<gene>
    <name evidence="1" type="ORF">PDE001_LOCUS1391</name>
</gene>
<name>A0AAV0TAI5_9STRA</name>
<reference evidence="1" key="1">
    <citation type="submission" date="2022-12" db="EMBL/GenBank/DDBJ databases">
        <authorList>
            <person name="Webb A."/>
        </authorList>
    </citation>
    <scope>NUCLEOTIDE SEQUENCE</scope>
    <source>
        <strain evidence="1">Pd1</strain>
    </source>
</reference>
<accession>A0AAV0TAI5</accession>
<comment type="caution">
    <text evidence="1">The sequence shown here is derived from an EMBL/GenBank/DDBJ whole genome shotgun (WGS) entry which is preliminary data.</text>
</comment>
<dbReference type="Proteomes" id="UP001162029">
    <property type="component" value="Unassembled WGS sequence"/>
</dbReference>
<organism evidence="1 2">
    <name type="scientific">Peronospora destructor</name>
    <dbReference type="NCBI Taxonomy" id="86335"/>
    <lineage>
        <taxon>Eukaryota</taxon>
        <taxon>Sar</taxon>
        <taxon>Stramenopiles</taxon>
        <taxon>Oomycota</taxon>
        <taxon>Peronosporomycetes</taxon>
        <taxon>Peronosporales</taxon>
        <taxon>Peronosporaceae</taxon>
        <taxon>Peronospora</taxon>
    </lineage>
</organism>